<keyword evidence="2" id="KW-1185">Reference proteome</keyword>
<evidence type="ECO:0000313" key="1">
    <source>
        <dbReference type="EMBL" id="QDV82600.1"/>
    </source>
</evidence>
<gene>
    <name evidence="1" type="ORF">TBK1r_15310</name>
</gene>
<name>A0ABX5XNQ1_9BACT</name>
<organism evidence="1 2">
    <name type="scientific">Stieleria magnilauensis</name>
    <dbReference type="NCBI Taxonomy" id="2527963"/>
    <lineage>
        <taxon>Bacteria</taxon>
        <taxon>Pseudomonadati</taxon>
        <taxon>Planctomycetota</taxon>
        <taxon>Planctomycetia</taxon>
        <taxon>Pirellulales</taxon>
        <taxon>Pirellulaceae</taxon>
        <taxon>Stieleria</taxon>
    </lineage>
</organism>
<protein>
    <submittedName>
        <fullName evidence="1">Uncharacterized protein</fullName>
    </submittedName>
</protein>
<reference evidence="1 2" key="1">
    <citation type="submission" date="2019-02" db="EMBL/GenBank/DDBJ databases">
        <title>Deep-cultivation of Planctomycetes and their phenomic and genomic characterization uncovers novel biology.</title>
        <authorList>
            <person name="Wiegand S."/>
            <person name="Jogler M."/>
            <person name="Boedeker C."/>
            <person name="Pinto D."/>
            <person name="Vollmers J."/>
            <person name="Rivas-Marin E."/>
            <person name="Kohn T."/>
            <person name="Peeters S.H."/>
            <person name="Heuer A."/>
            <person name="Rast P."/>
            <person name="Oberbeckmann S."/>
            <person name="Bunk B."/>
            <person name="Jeske O."/>
            <person name="Meyerdierks A."/>
            <person name="Storesund J.E."/>
            <person name="Kallscheuer N."/>
            <person name="Luecker S."/>
            <person name="Lage O.M."/>
            <person name="Pohl T."/>
            <person name="Merkel B.J."/>
            <person name="Hornburger P."/>
            <person name="Mueller R.-W."/>
            <person name="Bruemmer F."/>
            <person name="Labrenz M."/>
            <person name="Spormann A.M."/>
            <person name="Op den Camp H."/>
            <person name="Overmann J."/>
            <person name="Amann R."/>
            <person name="Jetten M.S.M."/>
            <person name="Mascher T."/>
            <person name="Medema M.H."/>
            <person name="Devos D.P."/>
            <person name="Kaster A.-K."/>
            <person name="Ovreas L."/>
            <person name="Rohde M."/>
            <person name="Galperin M.Y."/>
            <person name="Jogler C."/>
        </authorList>
    </citation>
    <scope>NUCLEOTIDE SEQUENCE [LARGE SCALE GENOMIC DNA]</scope>
    <source>
        <strain evidence="1 2">TBK1r</strain>
    </source>
</reference>
<dbReference type="Proteomes" id="UP000318081">
    <property type="component" value="Chromosome"/>
</dbReference>
<accession>A0ABX5XNQ1</accession>
<sequence>MPLTLALNELAERRELEPNTAKSKLMGAARAGANRLMSNEYQPFGASLRALRWSKLCRLSGIGLALGC</sequence>
<evidence type="ECO:0000313" key="2">
    <source>
        <dbReference type="Proteomes" id="UP000318081"/>
    </source>
</evidence>
<dbReference type="EMBL" id="CP036432">
    <property type="protein sequence ID" value="QDV82600.1"/>
    <property type="molecule type" value="Genomic_DNA"/>
</dbReference>
<proteinExistence type="predicted"/>